<evidence type="ECO:0000256" key="6">
    <source>
        <dbReference type="SAM" id="Coils"/>
    </source>
</evidence>
<dbReference type="GO" id="GO:0009908">
    <property type="term" value="P:flower development"/>
    <property type="evidence" value="ECO:0007669"/>
    <property type="project" value="UniProtKB-KW"/>
</dbReference>
<feature type="compositionally biased region" description="Low complexity" evidence="7">
    <location>
        <begin position="394"/>
        <end position="404"/>
    </location>
</feature>
<feature type="coiled-coil region" evidence="6">
    <location>
        <begin position="313"/>
        <end position="344"/>
    </location>
</feature>
<sequence>MSSLKTISTSLSLIDVKKENLRKTFEDLKTVSSFLSNFTLAWTDLESHIDSLKFSIEERFKELQSKESQLRLQSPQTSAEQVKEQNTTPQKVLVATNNSNSVPDDGHDVNPRIELLKLCEKMDGKGLRKFIIDNAKDRQQIRLEIPAALKLASDPAKMVLDAMEGFYSEKSSSKGEKDPAVSGFRRTCIMLLEELKVLGPVINANERERAKNLAVHWKRKVSPNGKNPLEALGFLQLLATFNLAAEFDAGEVLDLVVNIGRYRQAMELCRALGYSDRIPDLVQKLINNGKQLVAVKFVHEFGLAEKFQVVTLLKDYVKEAKKLAQKIRKEKKSSLQALNEATAKEVGALKSVIKHIEDYNLESEYPKGNLEKRIEQLEKQKAERKRPASTPASKPQHPQQKQPKTWQLSGNKRPRVADYSPVVGAPVAAVPTIATDVSATVPPYRSSLISSAGLLPERSAQYLSSSTGHYGFAGATSAVGYVGSSSGLYSLGGTPLDFPGNPSPARSHLYSSEALMASGYYDRPTNYGGYSYTTQHNPSYYPD</sequence>
<evidence type="ECO:0000256" key="1">
    <source>
        <dbReference type="ARBA" id="ARBA00008956"/>
    </source>
</evidence>
<feature type="region of interest" description="Disordered" evidence="7">
    <location>
        <begin position="378"/>
        <end position="417"/>
    </location>
</feature>
<evidence type="ECO:0000313" key="8">
    <source>
        <dbReference type="EMBL" id="KAK6934540.1"/>
    </source>
</evidence>
<comment type="similarity">
    <text evidence="1 5">Belongs to the Frigida family.</text>
</comment>
<keyword evidence="2 5" id="KW-0217">Developmental protein</keyword>
<name>A0AAN8VHX5_9MAGN</name>
<evidence type="ECO:0000256" key="4">
    <source>
        <dbReference type="ARBA" id="ARBA00023089"/>
    </source>
</evidence>
<evidence type="ECO:0000256" key="5">
    <source>
        <dbReference type="RuleBase" id="RU364012"/>
    </source>
</evidence>
<feature type="compositionally biased region" description="Polar residues" evidence="7">
    <location>
        <begin position="70"/>
        <end position="90"/>
    </location>
</feature>
<dbReference type="EMBL" id="JBAMMX010000008">
    <property type="protein sequence ID" value="KAK6934540.1"/>
    <property type="molecule type" value="Genomic_DNA"/>
</dbReference>
<keyword evidence="4 5" id="KW-0287">Flowering</keyword>
<keyword evidence="9" id="KW-1185">Reference proteome</keyword>
<dbReference type="Pfam" id="PF07899">
    <property type="entry name" value="Frigida"/>
    <property type="match status" value="1"/>
</dbReference>
<comment type="caution">
    <text evidence="8">The sequence shown here is derived from an EMBL/GenBank/DDBJ whole genome shotgun (WGS) entry which is preliminary data.</text>
</comment>
<evidence type="ECO:0000256" key="3">
    <source>
        <dbReference type="ARBA" id="ARBA00022782"/>
    </source>
</evidence>
<dbReference type="GO" id="GO:0030154">
    <property type="term" value="P:cell differentiation"/>
    <property type="evidence" value="ECO:0007669"/>
    <property type="project" value="UniProtKB-KW"/>
</dbReference>
<accession>A0AAN8VHX5</accession>
<dbReference type="InterPro" id="IPR012474">
    <property type="entry name" value="Frigida"/>
</dbReference>
<organism evidence="8 9">
    <name type="scientific">Dillenia turbinata</name>
    <dbReference type="NCBI Taxonomy" id="194707"/>
    <lineage>
        <taxon>Eukaryota</taxon>
        <taxon>Viridiplantae</taxon>
        <taxon>Streptophyta</taxon>
        <taxon>Embryophyta</taxon>
        <taxon>Tracheophyta</taxon>
        <taxon>Spermatophyta</taxon>
        <taxon>Magnoliopsida</taxon>
        <taxon>eudicotyledons</taxon>
        <taxon>Gunneridae</taxon>
        <taxon>Pentapetalae</taxon>
        <taxon>Dilleniales</taxon>
        <taxon>Dilleniaceae</taxon>
        <taxon>Dillenia</taxon>
    </lineage>
</organism>
<reference evidence="8 9" key="1">
    <citation type="submission" date="2023-12" db="EMBL/GenBank/DDBJ databases">
        <title>A high-quality genome assembly for Dillenia turbinata (Dilleniales).</title>
        <authorList>
            <person name="Chanderbali A."/>
        </authorList>
    </citation>
    <scope>NUCLEOTIDE SEQUENCE [LARGE SCALE GENOMIC DNA]</scope>
    <source>
        <strain evidence="8">LSX21</strain>
        <tissue evidence="8">Leaf</tissue>
    </source>
</reference>
<keyword evidence="6" id="KW-0175">Coiled coil</keyword>
<gene>
    <name evidence="8" type="ORF">RJ641_034695</name>
</gene>
<dbReference type="Proteomes" id="UP001370490">
    <property type="component" value="Unassembled WGS sequence"/>
</dbReference>
<protein>
    <recommendedName>
        <fullName evidence="5">FRIGIDA-like protein</fullName>
    </recommendedName>
</protein>
<feature type="region of interest" description="Disordered" evidence="7">
    <location>
        <begin position="67"/>
        <end position="90"/>
    </location>
</feature>
<keyword evidence="3 5" id="KW-0221">Differentiation</keyword>
<dbReference type="PANTHER" id="PTHR31791">
    <property type="entry name" value="FRIGIDA-LIKE PROTEIN 3-RELATED"/>
    <property type="match status" value="1"/>
</dbReference>
<evidence type="ECO:0000313" key="9">
    <source>
        <dbReference type="Proteomes" id="UP001370490"/>
    </source>
</evidence>
<evidence type="ECO:0000256" key="2">
    <source>
        <dbReference type="ARBA" id="ARBA00022473"/>
    </source>
</evidence>
<proteinExistence type="inferred from homology"/>
<evidence type="ECO:0000256" key="7">
    <source>
        <dbReference type="SAM" id="MobiDB-lite"/>
    </source>
</evidence>
<dbReference type="AlphaFoldDB" id="A0AAN8VHX5"/>
<dbReference type="PANTHER" id="PTHR31791:SF47">
    <property type="entry name" value="INACTIVE FRIGIDA-LIKE PROTEIN 2"/>
    <property type="match status" value="1"/>
</dbReference>